<sequence length="93" mass="10662">MPRLAVLFVLSGASSHCPDLNLIHYIERTPHPVMGYRFAWQKFEYDSITSEILMKWVGKDMVTNCRGNKNPRGIISGIWNLARPRGIEPRLPP</sequence>
<dbReference type="EMBL" id="FMTB01000034">
    <property type="protein sequence ID" value="SCW14576.1"/>
    <property type="molecule type" value="Genomic_DNA"/>
</dbReference>
<dbReference type="AlphaFoldDB" id="A0AB74ERS9"/>
<evidence type="ECO:0000313" key="2">
    <source>
        <dbReference type="Proteomes" id="UP000182484"/>
    </source>
</evidence>
<reference evidence="1 2" key="1">
    <citation type="submission" date="2016-09" db="EMBL/GenBank/DDBJ databases">
        <authorList>
            <person name="Kumanski S."/>
            <person name="Beatrice B."/>
        </authorList>
    </citation>
    <scope>NUCLEOTIDE SEQUENCE [LARGE SCALE GENOMIC DNA]</scope>
    <source>
        <strain evidence="1">Mankind</strain>
    </source>
</reference>
<comment type="caution">
    <text evidence="1">The sequence shown here is derived from an EMBL/GenBank/DDBJ whole genome shotgun (WGS) entry which is preliminary data.</text>
</comment>
<protein>
    <submittedName>
        <fullName evidence="1">Uncharacterized protein</fullName>
    </submittedName>
</protein>
<organism evidence="1 2">
    <name type="scientific">Neisseria gonorrhoeae</name>
    <dbReference type="NCBI Taxonomy" id="485"/>
    <lineage>
        <taxon>Bacteria</taxon>
        <taxon>Pseudomonadati</taxon>
        <taxon>Pseudomonadota</taxon>
        <taxon>Betaproteobacteria</taxon>
        <taxon>Neisseriales</taxon>
        <taxon>Neisseriaceae</taxon>
        <taxon>Neisseria</taxon>
    </lineage>
</organism>
<proteinExistence type="predicted"/>
<name>A0AB74ERS9_NEIGO</name>
<gene>
    <name evidence="1" type="ORF">ESCNG_40015</name>
</gene>
<evidence type="ECO:0000313" key="1">
    <source>
        <dbReference type="EMBL" id="SCW14576.1"/>
    </source>
</evidence>
<accession>A0AB74ERS9</accession>
<dbReference type="Proteomes" id="UP000182484">
    <property type="component" value="Unassembled WGS sequence"/>
</dbReference>